<feature type="transmembrane region" description="Helical" evidence="1">
    <location>
        <begin position="20"/>
        <end position="42"/>
    </location>
</feature>
<reference evidence="3" key="1">
    <citation type="journal article" date="2019" name="Int. J. Syst. Evol. Microbiol.">
        <title>The Global Catalogue of Microorganisms (GCM) 10K type strain sequencing project: providing services to taxonomists for standard genome sequencing and annotation.</title>
        <authorList>
            <consortium name="The Broad Institute Genomics Platform"/>
            <consortium name="The Broad Institute Genome Sequencing Center for Infectious Disease"/>
            <person name="Wu L."/>
            <person name="Ma J."/>
        </authorList>
    </citation>
    <scope>NUCLEOTIDE SEQUENCE [LARGE SCALE GENOMIC DNA]</scope>
    <source>
        <strain evidence="3">CCUG 66188</strain>
    </source>
</reference>
<comment type="caution">
    <text evidence="2">The sequence shown here is derived from an EMBL/GenBank/DDBJ whole genome shotgun (WGS) entry which is preliminary data.</text>
</comment>
<keyword evidence="1" id="KW-0812">Transmembrane</keyword>
<dbReference type="PANTHER" id="PTHR34989">
    <property type="entry name" value="PROTEIN HDED"/>
    <property type="match status" value="1"/>
</dbReference>
<feature type="transmembrane region" description="Helical" evidence="1">
    <location>
        <begin position="48"/>
        <end position="64"/>
    </location>
</feature>
<keyword evidence="1" id="KW-1133">Transmembrane helix</keyword>
<proteinExistence type="predicted"/>
<dbReference type="PANTHER" id="PTHR34989:SF1">
    <property type="entry name" value="PROTEIN HDED"/>
    <property type="match status" value="1"/>
</dbReference>
<dbReference type="EMBL" id="JBHSWG010000001">
    <property type="protein sequence ID" value="MFC6758466.1"/>
    <property type="molecule type" value="Genomic_DNA"/>
</dbReference>
<evidence type="ECO:0000256" key="1">
    <source>
        <dbReference type="SAM" id="Phobius"/>
    </source>
</evidence>
<protein>
    <submittedName>
        <fullName evidence="2">HdeD family acid-resistance protein</fullName>
    </submittedName>
</protein>
<evidence type="ECO:0000313" key="2">
    <source>
        <dbReference type="EMBL" id="MFC6758466.1"/>
    </source>
</evidence>
<keyword evidence="3" id="KW-1185">Reference proteome</keyword>
<feature type="transmembrane region" description="Helical" evidence="1">
    <location>
        <begin position="76"/>
        <end position="94"/>
    </location>
</feature>
<keyword evidence="1" id="KW-0472">Membrane</keyword>
<feature type="transmembrane region" description="Helical" evidence="1">
    <location>
        <begin position="132"/>
        <end position="151"/>
    </location>
</feature>
<sequence length="187" mass="20256">MATDISALHKSEIARMRNRFRAVGLVFAVLGTLAIVLPSVATVLVEEFIAWLMLLWGLAGLLFARSFKAFSEWRIVAVGFAVVAGTGLLFVLVPGWGASFITAILVGVFILEGVLSVLLGLRMSGQLEKWQWIVASGACSFILGIVIMLQWPSTARWVLGFLTGLNFFATGIAMLLVSRATLARISR</sequence>
<gene>
    <name evidence="2" type="ORF">ACFQFQ_01440</name>
</gene>
<evidence type="ECO:0000313" key="3">
    <source>
        <dbReference type="Proteomes" id="UP001596353"/>
    </source>
</evidence>
<dbReference type="Proteomes" id="UP001596353">
    <property type="component" value="Unassembled WGS sequence"/>
</dbReference>
<feature type="transmembrane region" description="Helical" evidence="1">
    <location>
        <begin position="157"/>
        <end position="177"/>
    </location>
</feature>
<feature type="transmembrane region" description="Helical" evidence="1">
    <location>
        <begin position="100"/>
        <end position="120"/>
    </location>
</feature>
<name>A0ABW2AYP5_9RHOB</name>
<organism evidence="2 3">
    <name type="scientific">Sulfitobacter porphyrae</name>
    <dbReference type="NCBI Taxonomy" id="1246864"/>
    <lineage>
        <taxon>Bacteria</taxon>
        <taxon>Pseudomonadati</taxon>
        <taxon>Pseudomonadota</taxon>
        <taxon>Alphaproteobacteria</taxon>
        <taxon>Rhodobacterales</taxon>
        <taxon>Roseobacteraceae</taxon>
        <taxon>Sulfitobacter</taxon>
    </lineage>
</organism>
<dbReference type="InterPro" id="IPR052712">
    <property type="entry name" value="Acid_resist_chaperone_HdeD"/>
</dbReference>
<dbReference type="InterPro" id="IPR005325">
    <property type="entry name" value="DUF308_memb"/>
</dbReference>
<dbReference type="Pfam" id="PF03729">
    <property type="entry name" value="DUF308"/>
    <property type="match status" value="2"/>
</dbReference>
<accession>A0ABW2AYP5</accession>